<dbReference type="GO" id="GO:0043709">
    <property type="term" value="P:cell adhesion involved in single-species biofilm formation"/>
    <property type="evidence" value="ECO:0007669"/>
    <property type="project" value="TreeGrafter"/>
</dbReference>
<dbReference type="GO" id="GO:0005886">
    <property type="term" value="C:plasma membrane"/>
    <property type="evidence" value="ECO:0007669"/>
    <property type="project" value="TreeGrafter"/>
</dbReference>
<keyword evidence="4" id="KW-1185">Reference proteome</keyword>
<feature type="transmembrane region" description="Helical" evidence="1">
    <location>
        <begin position="98"/>
        <end position="115"/>
    </location>
</feature>
<proteinExistence type="predicted"/>
<organism evidence="3 4">
    <name type="scientific">Paenibacillus ferrarius</name>
    <dbReference type="NCBI Taxonomy" id="1469647"/>
    <lineage>
        <taxon>Bacteria</taxon>
        <taxon>Bacillati</taxon>
        <taxon>Bacillota</taxon>
        <taxon>Bacilli</taxon>
        <taxon>Bacillales</taxon>
        <taxon>Paenibacillaceae</taxon>
        <taxon>Paenibacillus</taxon>
    </lineage>
</organism>
<evidence type="ECO:0000313" key="3">
    <source>
        <dbReference type="EMBL" id="OPH56398.1"/>
    </source>
</evidence>
<feature type="transmembrane region" description="Helical" evidence="1">
    <location>
        <begin position="149"/>
        <end position="170"/>
    </location>
</feature>
<dbReference type="InterPro" id="IPR029787">
    <property type="entry name" value="Nucleotide_cyclase"/>
</dbReference>
<protein>
    <recommendedName>
        <fullName evidence="2">GGDEF domain-containing protein</fullName>
    </recommendedName>
</protein>
<name>A0A1V4HHY7_9BACL</name>
<dbReference type="GO" id="GO:1902201">
    <property type="term" value="P:negative regulation of bacterial-type flagellum-dependent cell motility"/>
    <property type="evidence" value="ECO:0007669"/>
    <property type="project" value="TreeGrafter"/>
</dbReference>
<evidence type="ECO:0000313" key="4">
    <source>
        <dbReference type="Proteomes" id="UP000190626"/>
    </source>
</evidence>
<feature type="transmembrane region" description="Helical" evidence="1">
    <location>
        <begin position="75"/>
        <end position="92"/>
    </location>
</feature>
<dbReference type="PROSITE" id="PS50887">
    <property type="entry name" value="GGDEF"/>
    <property type="match status" value="1"/>
</dbReference>
<evidence type="ECO:0000256" key="1">
    <source>
        <dbReference type="SAM" id="Phobius"/>
    </source>
</evidence>
<dbReference type="STRING" id="1469647.BC351_28310"/>
<dbReference type="InterPro" id="IPR000160">
    <property type="entry name" value="GGDEF_dom"/>
</dbReference>
<comment type="caution">
    <text evidence="3">The sequence shown here is derived from an EMBL/GenBank/DDBJ whole genome shotgun (WGS) entry which is preliminary data.</text>
</comment>
<dbReference type="SUPFAM" id="SSF55073">
    <property type="entry name" value="Nucleotide cyclase"/>
    <property type="match status" value="1"/>
</dbReference>
<accession>A0A1V4HHY7</accession>
<dbReference type="SMART" id="SM00267">
    <property type="entry name" value="GGDEF"/>
    <property type="match status" value="1"/>
</dbReference>
<dbReference type="GO" id="GO:0052621">
    <property type="term" value="F:diguanylate cyclase activity"/>
    <property type="evidence" value="ECO:0007669"/>
    <property type="project" value="TreeGrafter"/>
</dbReference>
<dbReference type="PANTHER" id="PTHR45138:SF24">
    <property type="entry name" value="DIGUANYLATE CYCLASE DGCC-RELATED"/>
    <property type="match status" value="1"/>
</dbReference>
<dbReference type="NCBIfam" id="TIGR00254">
    <property type="entry name" value="GGDEF"/>
    <property type="match status" value="1"/>
</dbReference>
<dbReference type="InterPro" id="IPR043128">
    <property type="entry name" value="Rev_trsase/Diguanyl_cyclase"/>
</dbReference>
<dbReference type="CDD" id="cd01949">
    <property type="entry name" value="GGDEF"/>
    <property type="match status" value="1"/>
</dbReference>
<dbReference type="InterPro" id="IPR050469">
    <property type="entry name" value="Diguanylate_Cyclase"/>
</dbReference>
<feature type="transmembrane region" description="Helical" evidence="1">
    <location>
        <begin position="46"/>
        <end position="68"/>
    </location>
</feature>
<dbReference type="EMBL" id="MBTG01000016">
    <property type="protein sequence ID" value="OPH56398.1"/>
    <property type="molecule type" value="Genomic_DNA"/>
</dbReference>
<dbReference type="Pfam" id="PF00990">
    <property type="entry name" value="GGDEF"/>
    <property type="match status" value="1"/>
</dbReference>
<evidence type="ECO:0000259" key="2">
    <source>
        <dbReference type="PROSITE" id="PS50887"/>
    </source>
</evidence>
<feature type="transmembrane region" description="Helical" evidence="1">
    <location>
        <begin position="120"/>
        <end position="137"/>
    </location>
</feature>
<dbReference type="Gene3D" id="3.30.70.270">
    <property type="match status" value="1"/>
</dbReference>
<feature type="transmembrane region" description="Helical" evidence="1">
    <location>
        <begin position="16"/>
        <end position="34"/>
    </location>
</feature>
<dbReference type="AlphaFoldDB" id="A0A1V4HHY7"/>
<gene>
    <name evidence="3" type="ORF">BC351_28310</name>
</gene>
<keyword evidence="1" id="KW-0812">Transmembrane</keyword>
<sequence length="358" mass="40960">MQNLTDQEMKWVRKVWISYWYIIGVQFVAQLFSYLFLPYDAQAVEFYFYVLLYPTLKMSLTVSLGWVVNKAMKKYSFHTLLIAGTILAILIIKLNTDIRIISALFLLPIFVSVIFYRIRLTLFSAILQLVGFLFVYITDESYRNHLSNFDVVAIPCFLGLCTLLASIIMIRGRELQEALRHTMTAKQELMIQYAVIRKQAKMDSLTNLYNQASFYEHFDIAMAYGGDRSSSFFLALIDIDNFKTINDTYGHLVGDVVLARVAKVIKETITPNDIAARYGGEEFALLLFETNFDKALKLVETIRATVFSLQHEEMAGTSVTISIGITSYEPAMSKEALFERADINLYKAKRTGKNKIVT</sequence>
<keyword evidence="1" id="KW-0472">Membrane</keyword>
<reference evidence="4" key="1">
    <citation type="submission" date="2016-07" db="EMBL/GenBank/DDBJ databases">
        <authorList>
            <person name="Florea S."/>
            <person name="Webb J.S."/>
            <person name="Jaromczyk J."/>
            <person name="Schardl C.L."/>
        </authorList>
    </citation>
    <scope>NUCLEOTIDE SEQUENCE [LARGE SCALE GENOMIC DNA]</scope>
    <source>
        <strain evidence="4">CY1</strain>
    </source>
</reference>
<dbReference type="FunFam" id="3.30.70.270:FF:000001">
    <property type="entry name" value="Diguanylate cyclase domain protein"/>
    <property type="match status" value="1"/>
</dbReference>
<feature type="domain" description="GGDEF" evidence="2">
    <location>
        <begin position="230"/>
        <end position="358"/>
    </location>
</feature>
<dbReference type="PANTHER" id="PTHR45138">
    <property type="entry name" value="REGULATORY COMPONENTS OF SENSORY TRANSDUCTION SYSTEM"/>
    <property type="match status" value="1"/>
</dbReference>
<dbReference type="Proteomes" id="UP000190626">
    <property type="component" value="Unassembled WGS sequence"/>
</dbReference>
<keyword evidence="1" id="KW-1133">Transmembrane helix</keyword>